<dbReference type="AlphaFoldDB" id="A0A1J1HNU3"/>
<proteinExistence type="predicted"/>
<name>A0A1J1HNU3_9DIPT</name>
<protein>
    <submittedName>
        <fullName evidence="1">CLUMA_CG001927, isoform A</fullName>
    </submittedName>
</protein>
<dbReference type="Proteomes" id="UP000183832">
    <property type="component" value="Unassembled WGS sequence"/>
</dbReference>
<gene>
    <name evidence="1" type="ORF">CLUMA_CG001927</name>
</gene>
<dbReference type="EMBL" id="CVRI01000006">
    <property type="protein sequence ID" value="CRK88142.1"/>
    <property type="molecule type" value="Genomic_DNA"/>
</dbReference>
<evidence type="ECO:0000313" key="2">
    <source>
        <dbReference type="Proteomes" id="UP000183832"/>
    </source>
</evidence>
<reference evidence="1 2" key="1">
    <citation type="submission" date="2015-04" db="EMBL/GenBank/DDBJ databases">
        <authorList>
            <person name="Syromyatnikov M.Y."/>
            <person name="Popov V.N."/>
        </authorList>
    </citation>
    <scope>NUCLEOTIDE SEQUENCE [LARGE SCALE GENOMIC DNA]</scope>
</reference>
<accession>A0A1J1HNU3</accession>
<evidence type="ECO:0000313" key="1">
    <source>
        <dbReference type="EMBL" id="CRK88142.1"/>
    </source>
</evidence>
<keyword evidence="2" id="KW-1185">Reference proteome</keyword>
<organism evidence="1 2">
    <name type="scientific">Clunio marinus</name>
    <dbReference type="NCBI Taxonomy" id="568069"/>
    <lineage>
        <taxon>Eukaryota</taxon>
        <taxon>Metazoa</taxon>
        <taxon>Ecdysozoa</taxon>
        <taxon>Arthropoda</taxon>
        <taxon>Hexapoda</taxon>
        <taxon>Insecta</taxon>
        <taxon>Pterygota</taxon>
        <taxon>Neoptera</taxon>
        <taxon>Endopterygota</taxon>
        <taxon>Diptera</taxon>
        <taxon>Nematocera</taxon>
        <taxon>Chironomoidea</taxon>
        <taxon>Chironomidae</taxon>
        <taxon>Clunio</taxon>
    </lineage>
</organism>
<sequence>MMNDLKVLSFKVVTMNKWENKGMEKVLLTNSHSNSIPFYVTNLVATKLLTLSAFQFLLHVIQIQNKETTFQYFSLSSDSEP</sequence>